<evidence type="ECO:0000259" key="1">
    <source>
        <dbReference type="Pfam" id="PF25333"/>
    </source>
</evidence>
<reference evidence="2" key="2">
    <citation type="submission" date="2021-01" db="UniProtKB">
        <authorList>
            <consortium name="EnsemblPlants"/>
        </authorList>
    </citation>
    <scope>IDENTIFICATION</scope>
</reference>
<dbReference type="EnsemblPlants" id="QL04p075144:mrna">
    <property type="protein sequence ID" value="QL04p075144:mrna"/>
    <property type="gene ID" value="QL04p075144"/>
</dbReference>
<accession>A0A7N2LJU4</accession>
<name>A0A7N2LJU4_QUELO</name>
<evidence type="ECO:0000313" key="3">
    <source>
        <dbReference type="Proteomes" id="UP000594261"/>
    </source>
</evidence>
<keyword evidence="3" id="KW-1185">Reference proteome</keyword>
<reference evidence="2 3" key="1">
    <citation type="journal article" date="2016" name="G3 (Bethesda)">
        <title>First Draft Assembly and Annotation of the Genome of a California Endemic Oak Quercus lobata Nee (Fagaceae).</title>
        <authorList>
            <person name="Sork V.L."/>
            <person name="Fitz-Gibbon S.T."/>
            <person name="Puiu D."/>
            <person name="Crepeau M."/>
            <person name="Gugger P.F."/>
            <person name="Sherman R."/>
            <person name="Stevens K."/>
            <person name="Langley C.H."/>
            <person name="Pellegrini M."/>
            <person name="Salzberg S.L."/>
        </authorList>
    </citation>
    <scope>NUCLEOTIDE SEQUENCE [LARGE SCALE GENOMIC DNA]</scope>
    <source>
        <strain evidence="2 3">cv. SW786</strain>
    </source>
</reference>
<dbReference type="PANTHER" id="PTHR33389">
    <property type="entry name" value="FAMILY PROTEIN, PUTATIVE (DUF2921)-RELATED"/>
    <property type="match status" value="1"/>
</dbReference>
<protein>
    <recommendedName>
        <fullName evidence="1">DUF2921 domain-containing protein</fullName>
    </recommendedName>
</protein>
<dbReference type="InterPro" id="IPR057425">
    <property type="entry name" value="DUF2921_N"/>
</dbReference>
<dbReference type="OMA" id="IAEDAWD"/>
<organism evidence="2 3">
    <name type="scientific">Quercus lobata</name>
    <name type="common">Valley oak</name>
    <dbReference type="NCBI Taxonomy" id="97700"/>
    <lineage>
        <taxon>Eukaryota</taxon>
        <taxon>Viridiplantae</taxon>
        <taxon>Streptophyta</taxon>
        <taxon>Embryophyta</taxon>
        <taxon>Tracheophyta</taxon>
        <taxon>Spermatophyta</taxon>
        <taxon>Magnoliopsida</taxon>
        <taxon>eudicotyledons</taxon>
        <taxon>Gunneridae</taxon>
        <taxon>Pentapetalae</taxon>
        <taxon>rosids</taxon>
        <taxon>fabids</taxon>
        <taxon>Fagales</taxon>
        <taxon>Fagaceae</taxon>
        <taxon>Quercus</taxon>
    </lineage>
</organism>
<dbReference type="EMBL" id="LRBV02000004">
    <property type="status" value="NOT_ANNOTATED_CDS"/>
    <property type="molecule type" value="Genomic_DNA"/>
</dbReference>
<proteinExistence type="predicted"/>
<feature type="domain" description="DUF2921" evidence="1">
    <location>
        <begin position="19"/>
        <end position="77"/>
    </location>
</feature>
<evidence type="ECO:0000313" key="2">
    <source>
        <dbReference type="EnsemblPlants" id="QL04p075144:mrna"/>
    </source>
</evidence>
<dbReference type="Pfam" id="PF25333">
    <property type="entry name" value="DUF2921_N"/>
    <property type="match status" value="1"/>
</dbReference>
<dbReference type="Gramene" id="QL04p075144:mrna">
    <property type="protein sequence ID" value="QL04p075144:mrna"/>
    <property type="gene ID" value="QL04p075144"/>
</dbReference>
<dbReference type="PANTHER" id="PTHR33389:SF22">
    <property type="entry name" value="FAMILY PROTEIN, PUTATIVE (DUF2921)-RELATED"/>
    <property type="match status" value="1"/>
</dbReference>
<dbReference type="AlphaFoldDB" id="A0A7N2LJU4"/>
<dbReference type="Proteomes" id="UP000594261">
    <property type="component" value="Chromosome 4"/>
</dbReference>
<dbReference type="InParanoid" id="A0A7N2LJU4"/>
<sequence>MLMGFPNPRTGMEFEFPGPNATLIAEDAWDEKDNQLCGVACRILANASVGDCLIGFSLRFLAVLSLRNWRSTVGEIEARKIYENTEIEEVRNSCALGEETIRSKGKSYPDGFSLDMGFDMLVRNTEGKVASGFLRPQFVGDVLYVQQDELKSNHTRMLNMSYRIGFTPPPDFKFGADAIYKFVLISAEGIYDGDMVSCA</sequence>